<keyword evidence="4" id="KW-0472">Membrane</keyword>
<keyword evidence="6" id="KW-1185">Reference proteome</keyword>
<keyword evidence="5" id="KW-0645">Protease</keyword>
<organism evidence="5 6">
    <name type="scientific">Schumannella luteola</name>
    <dbReference type="NCBI Taxonomy" id="472059"/>
    <lineage>
        <taxon>Bacteria</taxon>
        <taxon>Bacillati</taxon>
        <taxon>Actinomycetota</taxon>
        <taxon>Actinomycetes</taxon>
        <taxon>Micrococcales</taxon>
        <taxon>Microbacteriaceae</taxon>
        <taxon>Schumannella</taxon>
    </lineage>
</organism>
<dbReference type="PRINTS" id="PR00922">
    <property type="entry name" value="DADACBPTASE3"/>
</dbReference>
<evidence type="ECO:0000256" key="4">
    <source>
        <dbReference type="SAM" id="Phobius"/>
    </source>
</evidence>
<gene>
    <name evidence="5" type="ORF">BJ979_001278</name>
</gene>
<dbReference type="InterPro" id="IPR000667">
    <property type="entry name" value="Peptidase_S13"/>
</dbReference>
<feature type="compositionally biased region" description="Low complexity" evidence="3">
    <location>
        <begin position="20"/>
        <end position="32"/>
    </location>
</feature>
<dbReference type="SUPFAM" id="SSF56601">
    <property type="entry name" value="beta-lactamase/transpeptidase-like"/>
    <property type="match status" value="1"/>
</dbReference>
<dbReference type="EC" id="3.4.16.4" evidence="5"/>
<name>A0A852Y9W4_9MICO</name>
<dbReference type="GO" id="GO:0009002">
    <property type="term" value="F:serine-type D-Ala-D-Ala carboxypeptidase activity"/>
    <property type="evidence" value="ECO:0007669"/>
    <property type="project" value="UniProtKB-EC"/>
</dbReference>
<comment type="caution">
    <text evidence="5">The sequence shown here is derived from an EMBL/GenBank/DDBJ whole genome shotgun (WGS) entry which is preliminary data.</text>
</comment>
<dbReference type="InterPro" id="IPR012338">
    <property type="entry name" value="Beta-lactam/transpept-like"/>
</dbReference>
<feature type="transmembrane region" description="Helical" evidence="4">
    <location>
        <begin position="49"/>
        <end position="69"/>
    </location>
</feature>
<keyword evidence="4" id="KW-0812">Transmembrane</keyword>
<dbReference type="Gene3D" id="3.40.710.10">
    <property type="entry name" value="DD-peptidase/beta-lactamase superfamily"/>
    <property type="match status" value="2"/>
</dbReference>
<dbReference type="EC" id="3.4.21.-" evidence="5"/>
<dbReference type="PANTHER" id="PTHR30023:SF0">
    <property type="entry name" value="PENICILLIN-SENSITIVE CARBOXYPEPTIDASE A"/>
    <property type="match status" value="1"/>
</dbReference>
<dbReference type="AlphaFoldDB" id="A0A852Y9W4"/>
<dbReference type="GO" id="GO:0000270">
    <property type="term" value="P:peptidoglycan metabolic process"/>
    <property type="evidence" value="ECO:0007669"/>
    <property type="project" value="TreeGrafter"/>
</dbReference>
<dbReference type="RefSeq" id="WP_179566297.1">
    <property type="nucleotide sequence ID" value="NZ_JACBZY010000001.1"/>
</dbReference>
<dbReference type="Proteomes" id="UP000553888">
    <property type="component" value="Unassembled WGS sequence"/>
</dbReference>
<reference evidence="5 6" key="1">
    <citation type="submission" date="2020-07" db="EMBL/GenBank/DDBJ databases">
        <title>Sequencing the genomes of 1000 actinobacteria strains.</title>
        <authorList>
            <person name="Klenk H.-P."/>
        </authorList>
    </citation>
    <scope>NUCLEOTIDE SEQUENCE [LARGE SCALE GENOMIC DNA]</scope>
    <source>
        <strain evidence="5 6">DSM 23141</strain>
    </source>
</reference>
<dbReference type="GO" id="GO:0006508">
    <property type="term" value="P:proteolysis"/>
    <property type="evidence" value="ECO:0007669"/>
    <property type="project" value="InterPro"/>
</dbReference>
<proteinExistence type="inferred from homology"/>
<accession>A0A852Y9W4</accession>
<protein>
    <submittedName>
        <fullName evidence="5">D-alanyl-D-alanine carboxypeptidase/D-alanyl-D-alanine-endopeptidase (Penicillin-binding protein 4)</fullName>
        <ecNumber evidence="5">3.4.16.4</ecNumber>
        <ecNumber evidence="5">3.4.21.-</ecNumber>
    </submittedName>
</protein>
<evidence type="ECO:0000256" key="3">
    <source>
        <dbReference type="SAM" id="MobiDB-lite"/>
    </source>
</evidence>
<keyword evidence="4" id="KW-1133">Transmembrane helix</keyword>
<dbReference type="Pfam" id="PF02113">
    <property type="entry name" value="Peptidase_S13"/>
    <property type="match status" value="2"/>
</dbReference>
<feature type="region of interest" description="Disordered" evidence="3">
    <location>
        <begin position="85"/>
        <end position="104"/>
    </location>
</feature>
<evidence type="ECO:0000313" key="5">
    <source>
        <dbReference type="EMBL" id="NYG98652.1"/>
    </source>
</evidence>
<dbReference type="EMBL" id="JACBZY010000001">
    <property type="protein sequence ID" value="NYG98652.1"/>
    <property type="molecule type" value="Genomic_DNA"/>
</dbReference>
<feature type="compositionally biased region" description="Pro residues" evidence="3">
    <location>
        <begin position="1"/>
        <end position="19"/>
    </location>
</feature>
<keyword evidence="5" id="KW-0121">Carboxypeptidase</keyword>
<sequence length="510" mass="50343">MTAAPHPAPGSPHPAPGSPAPASSAASASSAPPRDRLAGVVARLRERRLLIGALAFVAAFALLGTLAVAGGHEMAVSRAAAEEKADDAASAKPSARPRPDTIPAPLRLRSCSISPLAADGRLGTFEGTVISATGGDALYDRGGATPVRPGSAMKLLTAGAALSVLGPDYRIPTTVIDAGDDSIAVVGHGDVTLSGLPAGGVSVYAGAPRLADLLSTAAKAWGERHPGKKIAKVVLDASYWGTGDSWDASWPTTLQTTGVVSKVTSLQLDGDRADPAAAISPRSDDPVAAVGPKALAALRAAAPALVADDATTLAATAPAGGTEIAQVQSQPISQLVGQMLTLDDATLAETLGRLVSKKQGDGGSAASLTGTYATALAGYGVATTGIVVHDGSGLSDQNAVSAVFLSRFAAEIAQGHDELALLRSQLGRSGQSGALAGRFGGTGAADGAVEAFSGGGPGVRTLIGTVQSADGTMLAFAFLGVGDAVNESADPALDALAAALRDCGANLSSI</sequence>
<evidence type="ECO:0000256" key="1">
    <source>
        <dbReference type="ARBA" id="ARBA00006096"/>
    </source>
</evidence>
<dbReference type="PANTHER" id="PTHR30023">
    <property type="entry name" value="D-ALANYL-D-ALANINE CARBOXYPEPTIDASE"/>
    <property type="match status" value="1"/>
</dbReference>
<keyword evidence="2 5" id="KW-0378">Hydrolase</keyword>
<comment type="similarity">
    <text evidence="1">Belongs to the peptidase S13 family.</text>
</comment>
<feature type="region of interest" description="Disordered" evidence="3">
    <location>
        <begin position="1"/>
        <end position="34"/>
    </location>
</feature>
<evidence type="ECO:0000256" key="2">
    <source>
        <dbReference type="ARBA" id="ARBA00022801"/>
    </source>
</evidence>
<evidence type="ECO:0000313" key="6">
    <source>
        <dbReference type="Proteomes" id="UP000553888"/>
    </source>
</evidence>